<protein>
    <submittedName>
        <fullName evidence="2">EF-hand domain-containing protein</fullName>
    </submittedName>
</protein>
<sequence length="309" mass="36096">MLLFSTFTIVFLFYFSVNADKESTLHGHVTGNKPHNPHEDHKIVLGSEKLANEFDDLSPEESKKRLKVLALKMDKNNDNIVTKEELTDWIEHSSRNLDKEENDERFIEMDANKDGQITWDEYINEAFYGASDEGKIDVLKMDPEDRKLFEEDKLYFEKADENHDGKLSRDEFSRFQNPEFYPIMHDILIKMTLREKDIDNDGRISIKEYMGDVYDQPTSEYYVTEQNRFKHDYDKNGDGYLTGDELKDWLVPDIRQTAEHEVEHLIEGSDSDADGKLSIDEIVNAYSLFVGSEATNYGEHMLNLKHEEL</sequence>
<name>A0AC34FFT1_9BILA</name>
<evidence type="ECO:0000313" key="1">
    <source>
        <dbReference type="Proteomes" id="UP000887579"/>
    </source>
</evidence>
<proteinExistence type="predicted"/>
<dbReference type="Proteomes" id="UP000887579">
    <property type="component" value="Unplaced"/>
</dbReference>
<reference evidence="2" key="1">
    <citation type="submission" date="2022-11" db="UniProtKB">
        <authorList>
            <consortium name="WormBaseParasite"/>
        </authorList>
    </citation>
    <scope>IDENTIFICATION</scope>
</reference>
<accession>A0AC34FFT1</accession>
<organism evidence="1 2">
    <name type="scientific">Panagrolaimus sp. ES5</name>
    <dbReference type="NCBI Taxonomy" id="591445"/>
    <lineage>
        <taxon>Eukaryota</taxon>
        <taxon>Metazoa</taxon>
        <taxon>Ecdysozoa</taxon>
        <taxon>Nematoda</taxon>
        <taxon>Chromadorea</taxon>
        <taxon>Rhabditida</taxon>
        <taxon>Tylenchina</taxon>
        <taxon>Panagrolaimomorpha</taxon>
        <taxon>Panagrolaimoidea</taxon>
        <taxon>Panagrolaimidae</taxon>
        <taxon>Panagrolaimus</taxon>
    </lineage>
</organism>
<evidence type="ECO:0000313" key="2">
    <source>
        <dbReference type="WBParaSite" id="ES5_v2.g16205.t1"/>
    </source>
</evidence>
<dbReference type="WBParaSite" id="ES5_v2.g16205.t1">
    <property type="protein sequence ID" value="ES5_v2.g16205.t1"/>
    <property type="gene ID" value="ES5_v2.g16205"/>
</dbReference>